<evidence type="ECO:0000256" key="3">
    <source>
        <dbReference type="ARBA" id="ARBA00022729"/>
    </source>
</evidence>
<proteinExistence type="predicted"/>
<dbReference type="Pfam" id="PF00530">
    <property type="entry name" value="SRCR"/>
    <property type="match status" value="1"/>
</dbReference>
<comment type="subcellular location">
    <subcellularLocation>
        <location evidence="1">Secreted</location>
    </subcellularLocation>
</comment>
<dbReference type="PANTHER" id="PTHR48071">
    <property type="entry name" value="SRCR DOMAIN-CONTAINING PROTEIN"/>
    <property type="match status" value="1"/>
</dbReference>
<comment type="caution">
    <text evidence="9">The sequence shown here is derived from an EMBL/GenBank/DDBJ whole genome shotgun (WGS) entry which is preliminary data.</text>
</comment>
<evidence type="ECO:0000256" key="1">
    <source>
        <dbReference type="ARBA" id="ARBA00004613"/>
    </source>
</evidence>
<gene>
    <name evidence="9" type="ORF">RIMI_LOCUS18796101</name>
</gene>
<evidence type="ECO:0000256" key="4">
    <source>
        <dbReference type="ARBA" id="ARBA00022737"/>
    </source>
</evidence>
<keyword evidence="10" id="KW-1185">Reference proteome</keyword>
<dbReference type="PRINTS" id="PR00258">
    <property type="entry name" value="SPERACTRCPTR"/>
</dbReference>
<keyword evidence="2" id="KW-0964">Secreted</keyword>
<dbReference type="SUPFAM" id="SSF56487">
    <property type="entry name" value="SRCR-like"/>
    <property type="match status" value="1"/>
</dbReference>
<reference evidence="9" key="1">
    <citation type="submission" date="2023-07" db="EMBL/GenBank/DDBJ databases">
        <authorList>
            <person name="Stuckert A."/>
        </authorList>
    </citation>
    <scope>NUCLEOTIDE SEQUENCE</scope>
</reference>
<dbReference type="EMBL" id="CAUEEQ010058271">
    <property type="protein sequence ID" value="CAJ0963754.1"/>
    <property type="molecule type" value="Genomic_DNA"/>
</dbReference>
<evidence type="ECO:0000259" key="8">
    <source>
        <dbReference type="PROSITE" id="PS50287"/>
    </source>
</evidence>
<feature type="domain" description="SRCR" evidence="8">
    <location>
        <begin position="18"/>
        <end position="117"/>
    </location>
</feature>
<comment type="caution">
    <text evidence="7">Lacks conserved residue(s) required for the propagation of feature annotation.</text>
</comment>
<dbReference type="PROSITE" id="PS50287">
    <property type="entry name" value="SRCR_2"/>
    <property type="match status" value="1"/>
</dbReference>
<keyword evidence="6" id="KW-0325">Glycoprotein</keyword>
<accession>A0ABN9MBS7</accession>
<keyword evidence="3" id="KW-0732">Signal</keyword>
<dbReference type="Gene3D" id="3.10.250.10">
    <property type="entry name" value="SRCR-like domain"/>
    <property type="match status" value="1"/>
</dbReference>
<dbReference type="PANTHER" id="PTHR48071:SF15">
    <property type="entry name" value="SRCR DOMAIN-CONTAINING PROTEIN"/>
    <property type="match status" value="1"/>
</dbReference>
<dbReference type="Proteomes" id="UP001176940">
    <property type="component" value="Unassembled WGS sequence"/>
</dbReference>
<evidence type="ECO:0000256" key="7">
    <source>
        <dbReference type="PROSITE-ProRule" id="PRU00196"/>
    </source>
</evidence>
<evidence type="ECO:0000313" key="9">
    <source>
        <dbReference type="EMBL" id="CAJ0963754.1"/>
    </source>
</evidence>
<keyword evidence="5 7" id="KW-1015">Disulfide bond</keyword>
<dbReference type="SMART" id="SM00202">
    <property type="entry name" value="SR"/>
    <property type="match status" value="1"/>
</dbReference>
<evidence type="ECO:0000313" key="10">
    <source>
        <dbReference type="Proteomes" id="UP001176940"/>
    </source>
</evidence>
<dbReference type="InterPro" id="IPR001190">
    <property type="entry name" value="SRCR"/>
</dbReference>
<feature type="disulfide bond" evidence="7">
    <location>
        <begin position="87"/>
        <end position="97"/>
    </location>
</feature>
<name>A0ABN9MBS7_9NEOB</name>
<organism evidence="9 10">
    <name type="scientific">Ranitomeya imitator</name>
    <name type="common">mimic poison frog</name>
    <dbReference type="NCBI Taxonomy" id="111125"/>
    <lineage>
        <taxon>Eukaryota</taxon>
        <taxon>Metazoa</taxon>
        <taxon>Chordata</taxon>
        <taxon>Craniata</taxon>
        <taxon>Vertebrata</taxon>
        <taxon>Euteleostomi</taxon>
        <taxon>Amphibia</taxon>
        <taxon>Batrachia</taxon>
        <taxon>Anura</taxon>
        <taxon>Neobatrachia</taxon>
        <taxon>Hyloidea</taxon>
        <taxon>Dendrobatidae</taxon>
        <taxon>Dendrobatinae</taxon>
        <taxon>Ranitomeya</taxon>
    </lineage>
</organism>
<evidence type="ECO:0000256" key="6">
    <source>
        <dbReference type="ARBA" id="ARBA00023180"/>
    </source>
</evidence>
<evidence type="ECO:0000256" key="5">
    <source>
        <dbReference type="ARBA" id="ARBA00023157"/>
    </source>
</evidence>
<dbReference type="InterPro" id="IPR036772">
    <property type="entry name" value="SRCR-like_dom_sf"/>
</dbReference>
<protein>
    <recommendedName>
        <fullName evidence="8">SRCR domain-containing protein</fullName>
    </recommendedName>
</protein>
<keyword evidence="4" id="KW-0677">Repeat</keyword>
<evidence type="ECO:0000256" key="2">
    <source>
        <dbReference type="ARBA" id="ARBA00022525"/>
    </source>
</evidence>
<sequence>MMTLASGNKVTSNESHYLRLVNGPGQCAGRVEIYHSGKWGMICDDSWDKADADVVCRQLDCGSAINATIGAYYGRGTGDIWLDDVECVGNETHILNCPSKQFDHNCGHKEDAGVICSGKRIAHFANHLLCHLDTFCV</sequence>